<protein>
    <submittedName>
        <fullName evidence="2">Uncharacterized protein</fullName>
    </submittedName>
</protein>
<feature type="compositionally biased region" description="Basic and acidic residues" evidence="1">
    <location>
        <begin position="201"/>
        <end position="213"/>
    </location>
</feature>
<organism evidence="2 3">
    <name type="scientific">Lactarius akahatsu</name>
    <dbReference type="NCBI Taxonomy" id="416441"/>
    <lineage>
        <taxon>Eukaryota</taxon>
        <taxon>Fungi</taxon>
        <taxon>Dikarya</taxon>
        <taxon>Basidiomycota</taxon>
        <taxon>Agaricomycotina</taxon>
        <taxon>Agaricomycetes</taxon>
        <taxon>Russulales</taxon>
        <taxon>Russulaceae</taxon>
        <taxon>Lactarius</taxon>
    </lineage>
</organism>
<feature type="compositionally biased region" description="Polar residues" evidence="1">
    <location>
        <begin position="21"/>
        <end position="31"/>
    </location>
</feature>
<evidence type="ECO:0000313" key="2">
    <source>
        <dbReference type="EMBL" id="KAH8992627.1"/>
    </source>
</evidence>
<gene>
    <name evidence="2" type="ORF">EDB92DRAFT_1856565</name>
</gene>
<sequence length="321" mass="35151">MLNRAIPSWTQGRDHSGGGYTSISRTPSQASGIRKRWRTFGQGARSILCICAEGHTDADYTTTTGADVPSGASSAPNSAGRSRPGRANTSKEAESAWFDKTTRKLRRLHAEPGAAARRRLRKKAARSGQGSQSDDDDLHRCMARLHLIATTATGERIHAAPPTASGNRTAPPRPRKLLLIGASPREEDPGAEKPQQSSHLHGPENGEKGGADARKAAWEVLKRRVLDAEEHGGSPPLDMGAGGHDADRALRKIRARLRQGWAEEVMRVKAREESVKSTKKRRRDAGYWIRENGALLKCTVTVSELLVRKKKKSFDRMYVAF</sequence>
<evidence type="ECO:0000256" key="1">
    <source>
        <dbReference type="SAM" id="MobiDB-lite"/>
    </source>
</evidence>
<comment type="caution">
    <text evidence="2">The sequence shown here is derived from an EMBL/GenBank/DDBJ whole genome shotgun (WGS) entry which is preliminary data.</text>
</comment>
<feature type="region of interest" description="Disordered" evidence="1">
    <location>
        <begin position="62"/>
        <end position="138"/>
    </location>
</feature>
<feature type="region of interest" description="Disordered" evidence="1">
    <location>
        <begin position="152"/>
        <end position="213"/>
    </location>
</feature>
<proteinExistence type="predicted"/>
<feature type="region of interest" description="Disordered" evidence="1">
    <location>
        <begin position="1"/>
        <end position="33"/>
    </location>
</feature>
<keyword evidence="3" id="KW-1185">Reference proteome</keyword>
<accession>A0AAD4QBB8</accession>
<feature type="compositionally biased region" description="Low complexity" evidence="1">
    <location>
        <begin position="62"/>
        <end position="82"/>
    </location>
</feature>
<reference evidence="2" key="1">
    <citation type="submission" date="2022-01" db="EMBL/GenBank/DDBJ databases">
        <title>Comparative genomics reveals a dynamic genome evolution in the ectomycorrhizal milk-cap (Lactarius) mushrooms.</title>
        <authorList>
            <consortium name="DOE Joint Genome Institute"/>
            <person name="Lebreton A."/>
            <person name="Tang N."/>
            <person name="Kuo A."/>
            <person name="LaButti K."/>
            <person name="Drula E."/>
            <person name="Barry K."/>
            <person name="Clum A."/>
            <person name="Lipzen A."/>
            <person name="Mousain D."/>
            <person name="Ng V."/>
            <person name="Wang R."/>
            <person name="Wang X."/>
            <person name="Dai Y."/>
            <person name="Henrissat B."/>
            <person name="Grigoriev I.V."/>
            <person name="Guerin-Laguette A."/>
            <person name="Yu F."/>
            <person name="Martin F.M."/>
        </authorList>
    </citation>
    <scope>NUCLEOTIDE SEQUENCE</scope>
    <source>
        <strain evidence="2">QP</strain>
    </source>
</reference>
<evidence type="ECO:0000313" key="3">
    <source>
        <dbReference type="Proteomes" id="UP001201163"/>
    </source>
</evidence>
<feature type="compositionally biased region" description="Basic residues" evidence="1">
    <location>
        <begin position="116"/>
        <end position="125"/>
    </location>
</feature>
<dbReference type="AlphaFoldDB" id="A0AAD4QBB8"/>
<dbReference type="EMBL" id="JAKELL010000021">
    <property type="protein sequence ID" value="KAH8992627.1"/>
    <property type="molecule type" value="Genomic_DNA"/>
</dbReference>
<dbReference type="Proteomes" id="UP001201163">
    <property type="component" value="Unassembled WGS sequence"/>
</dbReference>
<name>A0AAD4QBB8_9AGAM</name>